<evidence type="ECO:0000256" key="1">
    <source>
        <dbReference type="SAM" id="MobiDB-lite"/>
    </source>
</evidence>
<name>A0A4C1TNQ3_EUMVA</name>
<dbReference type="AlphaFoldDB" id="A0A4C1TNQ3"/>
<evidence type="ECO:0000313" key="2">
    <source>
        <dbReference type="EMBL" id="GBP15427.1"/>
    </source>
</evidence>
<accession>A0A4C1TNQ3</accession>
<feature type="compositionally biased region" description="Polar residues" evidence="1">
    <location>
        <begin position="43"/>
        <end position="64"/>
    </location>
</feature>
<gene>
    <name evidence="2" type="ORF">EVAR_80597_1</name>
</gene>
<dbReference type="OrthoDB" id="294251at2759"/>
<evidence type="ECO:0000313" key="3">
    <source>
        <dbReference type="Proteomes" id="UP000299102"/>
    </source>
</evidence>
<organism evidence="2 3">
    <name type="scientific">Eumeta variegata</name>
    <name type="common">Bagworm moth</name>
    <name type="synonym">Eumeta japonica</name>
    <dbReference type="NCBI Taxonomy" id="151549"/>
    <lineage>
        <taxon>Eukaryota</taxon>
        <taxon>Metazoa</taxon>
        <taxon>Ecdysozoa</taxon>
        <taxon>Arthropoda</taxon>
        <taxon>Hexapoda</taxon>
        <taxon>Insecta</taxon>
        <taxon>Pterygota</taxon>
        <taxon>Neoptera</taxon>
        <taxon>Endopterygota</taxon>
        <taxon>Lepidoptera</taxon>
        <taxon>Glossata</taxon>
        <taxon>Ditrysia</taxon>
        <taxon>Tineoidea</taxon>
        <taxon>Psychidae</taxon>
        <taxon>Oiketicinae</taxon>
        <taxon>Eumeta</taxon>
    </lineage>
</organism>
<sequence>MVFILKGVFPWKSSGATKHEPTTHSGVSWRLFGSKSSGHLAADSSTAEGTPQRVTPASSVNGTPNHHRRQGSSASEKQFEDLIASSIALIQHDRRDKCAGERQRQSLTEKA</sequence>
<feature type="region of interest" description="Disordered" evidence="1">
    <location>
        <begin position="36"/>
        <end position="78"/>
    </location>
</feature>
<keyword evidence="3" id="KW-1185">Reference proteome</keyword>
<dbReference type="Proteomes" id="UP000299102">
    <property type="component" value="Unassembled WGS sequence"/>
</dbReference>
<proteinExistence type="predicted"/>
<dbReference type="EMBL" id="BGZK01000071">
    <property type="protein sequence ID" value="GBP15427.1"/>
    <property type="molecule type" value="Genomic_DNA"/>
</dbReference>
<reference evidence="2 3" key="1">
    <citation type="journal article" date="2019" name="Commun. Biol.">
        <title>The bagworm genome reveals a unique fibroin gene that provides high tensile strength.</title>
        <authorList>
            <person name="Kono N."/>
            <person name="Nakamura H."/>
            <person name="Ohtoshi R."/>
            <person name="Tomita M."/>
            <person name="Numata K."/>
            <person name="Arakawa K."/>
        </authorList>
    </citation>
    <scope>NUCLEOTIDE SEQUENCE [LARGE SCALE GENOMIC DNA]</scope>
</reference>
<comment type="caution">
    <text evidence="2">The sequence shown here is derived from an EMBL/GenBank/DDBJ whole genome shotgun (WGS) entry which is preliminary data.</text>
</comment>
<protein>
    <submittedName>
        <fullName evidence="2">Uncharacterized protein</fullName>
    </submittedName>
</protein>